<dbReference type="Gene3D" id="3.40.800.10">
    <property type="entry name" value="Ureohydrolase domain"/>
    <property type="match status" value="1"/>
</dbReference>
<dbReference type="AlphaFoldDB" id="A0A6B8W6V1"/>
<dbReference type="InterPro" id="IPR023696">
    <property type="entry name" value="Ureohydrolase_dom_sf"/>
</dbReference>
<proteinExistence type="predicted"/>
<dbReference type="SUPFAM" id="SSF52768">
    <property type="entry name" value="Arginase/deacetylase"/>
    <property type="match status" value="1"/>
</dbReference>
<dbReference type="KEGG" id="cok:COCCU_05495"/>
<accession>A0A6B8W6V1</accession>
<dbReference type="GO" id="GO:0046872">
    <property type="term" value="F:metal ion binding"/>
    <property type="evidence" value="ECO:0007669"/>
    <property type="project" value="InterPro"/>
</dbReference>
<reference evidence="1 2" key="1">
    <citation type="submission" date="2019-11" db="EMBL/GenBank/DDBJ databases">
        <title>Complete genome sequence of Corynebacterium kalinowskii 1959, a novel Corynebacterium species isolated from soil of a small paddock in Vilsendorf, Germany.</title>
        <authorList>
            <person name="Schaffert L."/>
            <person name="Ruwe M."/>
            <person name="Milse J."/>
            <person name="Hanuschka K."/>
            <person name="Ortseifen V."/>
            <person name="Droste J."/>
            <person name="Brandt D."/>
            <person name="Schlueter L."/>
            <person name="Kutter Y."/>
            <person name="Vinke S."/>
            <person name="Viehoefer P."/>
            <person name="Jacob L."/>
            <person name="Luebke N.-C."/>
            <person name="Schulte-Berndt E."/>
            <person name="Hain C."/>
            <person name="Linder M."/>
            <person name="Schmidt P."/>
            <person name="Wollenschlaeger L."/>
            <person name="Luttermann T."/>
            <person name="Thieme E."/>
            <person name="Hassa J."/>
            <person name="Haak M."/>
            <person name="Wittchen M."/>
            <person name="Mentz A."/>
            <person name="Persicke M."/>
            <person name="Busche T."/>
            <person name="Ruckert C."/>
        </authorList>
    </citation>
    <scope>NUCLEOTIDE SEQUENCE [LARGE SCALE GENOMIC DNA]</scope>
    <source>
        <strain evidence="1 2">2039</strain>
    </source>
</reference>
<gene>
    <name evidence="1" type="ORF">COCCU_05495</name>
</gene>
<dbReference type="GO" id="GO:0016813">
    <property type="term" value="F:hydrolase activity, acting on carbon-nitrogen (but not peptide) bonds, in linear amidines"/>
    <property type="evidence" value="ECO:0007669"/>
    <property type="project" value="UniProtKB-ARBA"/>
</dbReference>
<protein>
    <submittedName>
        <fullName evidence="1">Formimidoylglutamase</fullName>
    </submittedName>
</protein>
<organism evidence="1 2">
    <name type="scientific">Corynebacterium occultum</name>
    <dbReference type="NCBI Taxonomy" id="2675219"/>
    <lineage>
        <taxon>Bacteria</taxon>
        <taxon>Bacillati</taxon>
        <taxon>Actinomycetota</taxon>
        <taxon>Actinomycetes</taxon>
        <taxon>Mycobacteriales</taxon>
        <taxon>Corynebacteriaceae</taxon>
        <taxon>Corynebacterium</taxon>
    </lineage>
</organism>
<evidence type="ECO:0000313" key="2">
    <source>
        <dbReference type="Proteomes" id="UP000424462"/>
    </source>
</evidence>
<sequence>MTELARELTFSSRDDVKNFSCNWSAAPDEDFPGVVLLGFSAHPGDPIRETRNALTSLKIQDDTPRYNAGDINRDLKSAEVELSNSVLELLEEQHLVVVLSDGPDTIFASHRGLRAAVGLSTIVALEAQFELKSGSAPQKISQLEGKQFSYASFSFSRGTCTRGLFHTTLPPNIRVTTAAQLAQMTPEEAAATALESVSDQPFIHLSIDLRVLSLLEASGISLAHIRAVVTALAGTGRLKLIDVLNPLPHADAEEPLAQVAAQLIEDAVGAV</sequence>
<dbReference type="RefSeq" id="WP_156230582.1">
    <property type="nucleotide sequence ID" value="NZ_CP046455.1"/>
</dbReference>
<dbReference type="EMBL" id="CP046455">
    <property type="protein sequence ID" value="QGU07045.1"/>
    <property type="molecule type" value="Genomic_DNA"/>
</dbReference>
<dbReference type="Proteomes" id="UP000424462">
    <property type="component" value="Chromosome"/>
</dbReference>
<name>A0A6B8W6V1_9CORY</name>
<keyword evidence="2" id="KW-1185">Reference proteome</keyword>
<evidence type="ECO:0000313" key="1">
    <source>
        <dbReference type="EMBL" id="QGU07045.1"/>
    </source>
</evidence>